<accession>A0AA85AMD2</accession>
<evidence type="ECO:0000313" key="3">
    <source>
        <dbReference type="WBParaSite" id="SMRG1_94130.1"/>
    </source>
</evidence>
<organism evidence="2 3">
    <name type="scientific">Schistosoma margrebowiei</name>
    <dbReference type="NCBI Taxonomy" id="48269"/>
    <lineage>
        <taxon>Eukaryota</taxon>
        <taxon>Metazoa</taxon>
        <taxon>Spiralia</taxon>
        <taxon>Lophotrochozoa</taxon>
        <taxon>Platyhelminthes</taxon>
        <taxon>Trematoda</taxon>
        <taxon>Digenea</taxon>
        <taxon>Strigeidida</taxon>
        <taxon>Schistosomatoidea</taxon>
        <taxon>Schistosomatidae</taxon>
        <taxon>Schistosoma</taxon>
    </lineage>
</organism>
<evidence type="ECO:0000256" key="1">
    <source>
        <dbReference type="SAM" id="MobiDB-lite"/>
    </source>
</evidence>
<feature type="region of interest" description="Disordered" evidence="1">
    <location>
        <begin position="1"/>
        <end position="30"/>
    </location>
</feature>
<evidence type="ECO:0000313" key="2">
    <source>
        <dbReference type="Proteomes" id="UP000050790"/>
    </source>
</evidence>
<dbReference type="WBParaSite" id="SMRG1_94130.1">
    <property type="protein sequence ID" value="SMRG1_94130.1"/>
    <property type="gene ID" value="SMRG1_94130"/>
</dbReference>
<dbReference type="AlphaFoldDB" id="A0AA85AMD2"/>
<protein>
    <submittedName>
        <fullName evidence="3">Uncharacterized protein</fullName>
    </submittedName>
</protein>
<reference evidence="3" key="1">
    <citation type="submission" date="2023-11" db="UniProtKB">
        <authorList>
            <consortium name="WormBaseParasite"/>
        </authorList>
    </citation>
    <scope>IDENTIFICATION</scope>
</reference>
<name>A0AA85AMD2_9TREM</name>
<proteinExistence type="predicted"/>
<dbReference type="Proteomes" id="UP000050790">
    <property type="component" value="Unassembled WGS sequence"/>
</dbReference>
<sequence length="268" mass="30987">MPIMSLRHVSPRSKAPPPPLQQSNSISSERDYNYHTKHSYDLYNTTSNTTNNTTHYYLIDKPYKHNKSKSNNVYLSHNKLFDILNVTNDRRNHQFLKQTTSKLDTSIDTYSIPSKLRTMQNYGASVSSVNNCTINTTTTTATTTTITTTTNNSNNMSKESFENSNLKNRYSKSIHCQSPIIHVRNNIHNISNHSNNNNNNTINHNRLNDGFNFLKHINKSKKYLNTRQYSINNSYDDVINLNKLTDSNHYLLSVSELVRYMIKWLLSV</sequence>